<keyword evidence="13" id="KW-1185">Reference proteome</keyword>
<keyword evidence="10" id="KW-0472">Membrane</keyword>
<dbReference type="Gene3D" id="3.55.40.10">
    <property type="entry name" value="minor pseudopilin epsh domain"/>
    <property type="match status" value="1"/>
</dbReference>
<dbReference type="NCBIfam" id="TIGR01708">
    <property type="entry name" value="typeII_sec_gspH"/>
    <property type="match status" value="1"/>
</dbReference>
<keyword evidence="8" id="KW-0653">Protein transport</keyword>
<evidence type="ECO:0000256" key="3">
    <source>
        <dbReference type="ARBA" id="ARBA00022448"/>
    </source>
</evidence>
<evidence type="ECO:0000256" key="6">
    <source>
        <dbReference type="ARBA" id="ARBA00022519"/>
    </source>
</evidence>
<accession>A0A4P8QQG8</accession>
<dbReference type="AlphaFoldDB" id="A0A4P8QQG8"/>
<keyword evidence="7" id="KW-0812">Transmembrane</keyword>
<dbReference type="PROSITE" id="PS00409">
    <property type="entry name" value="PROKAR_NTER_METHYL"/>
    <property type="match status" value="1"/>
</dbReference>
<comment type="subcellular location">
    <subcellularLocation>
        <location evidence="1">Cell inner membrane</location>
        <topology evidence="1">Single-pass membrane protein</topology>
    </subcellularLocation>
</comment>
<dbReference type="InterPro" id="IPR045584">
    <property type="entry name" value="Pilin-like"/>
</dbReference>
<dbReference type="SUPFAM" id="SSF54523">
    <property type="entry name" value="Pili subunits"/>
    <property type="match status" value="1"/>
</dbReference>
<keyword evidence="9" id="KW-1133">Transmembrane helix</keyword>
<evidence type="ECO:0000256" key="7">
    <source>
        <dbReference type="ARBA" id="ARBA00022692"/>
    </source>
</evidence>
<dbReference type="GO" id="GO:0015628">
    <property type="term" value="P:protein secretion by the type II secretion system"/>
    <property type="evidence" value="ECO:0007669"/>
    <property type="project" value="InterPro"/>
</dbReference>
<organism evidence="12 13">
    <name type="scientific">Brenneria rubrifaciens</name>
    <dbReference type="NCBI Taxonomy" id="55213"/>
    <lineage>
        <taxon>Bacteria</taxon>
        <taxon>Pseudomonadati</taxon>
        <taxon>Pseudomonadota</taxon>
        <taxon>Gammaproteobacteria</taxon>
        <taxon>Enterobacterales</taxon>
        <taxon>Pectobacteriaceae</taxon>
        <taxon>Brenneria</taxon>
    </lineage>
</organism>
<dbReference type="PRINTS" id="PR00885">
    <property type="entry name" value="BCTERIALGSPH"/>
</dbReference>
<evidence type="ECO:0000256" key="8">
    <source>
        <dbReference type="ARBA" id="ARBA00022927"/>
    </source>
</evidence>
<dbReference type="GO" id="GO:0005886">
    <property type="term" value="C:plasma membrane"/>
    <property type="evidence" value="ECO:0007669"/>
    <property type="project" value="UniProtKB-SubCell"/>
</dbReference>
<evidence type="ECO:0000256" key="2">
    <source>
        <dbReference type="ARBA" id="ARBA00021549"/>
    </source>
</evidence>
<sequence length="183" mass="21166">MRKQRGFTLLEMMLVMLLAGVAASLVVMAFPAERRNDGAWQLARFQTQLALASETSQINEFMLGVRISPDRWQFYQLQRETSSATLTGEDERWKGYKWRPWQPRRIDSSIVLPDALRLELLQVDGKKMEKKRSEDEPDILILPGGEITPFKLLLRSKNKSQLYWLEVDVNGMIRTSLEPGEQP</sequence>
<dbReference type="RefSeq" id="WP_137714229.1">
    <property type="nucleotide sequence ID" value="NZ_CP034035.1"/>
</dbReference>
<evidence type="ECO:0000256" key="5">
    <source>
        <dbReference type="ARBA" id="ARBA00022481"/>
    </source>
</evidence>
<dbReference type="Pfam" id="PF07963">
    <property type="entry name" value="N_methyl"/>
    <property type="match status" value="1"/>
</dbReference>
<dbReference type="NCBIfam" id="TIGR02532">
    <property type="entry name" value="IV_pilin_GFxxxE"/>
    <property type="match status" value="1"/>
</dbReference>
<proteinExistence type="predicted"/>
<protein>
    <recommendedName>
        <fullName evidence="2">Type II secretion system protein H</fullName>
    </recommendedName>
    <alternativeName>
        <fullName evidence="11">General secretion pathway protein H</fullName>
    </alternativeName>
</protein>
<keyword evidence="5" id="KW-0488">Methylation</keyword>
<dbReference type="OrthoDB" id="6076129at2"/>
<name>A0A4P8QQG8_9GAMM</name>
<dbReference type="KEGG" id="brb:EH207_12195"/>
<evidence type="ECO:0000313" key="13">
    <source>
        <dbReference type="Proteomes" id="UP000299580"/>
    </source>
</evidence>
<dbReference type="GO" id="GO:0015627">
    <property type="term" value="C:type II protein secretion system complex"/>
    <property type="evidence" value="ECO:0007669"/>
    <property type="project" value="InterPro"/>
</dbReference>
<reference evidence="12 13" key="1">
    <citation type="submission" date="2018-11" db="EMBL/GenBank/DDBJ databases">
        <title>Genome sequences of Brenneria nigrifluens and Brenneria rubrifaciens.</title>
        <authorList>
            <person name="Poret-Peterson A.T."/>
            <person name="McClean A.E."/>
            <person name="Kluepfel D.A."/>
        </authorList>
    </citation>
    <scope>NUCLEOTIDE SEQUENCE [LARGE SCALE GENOMIC DNA]</scope>
    <source>
        <strain evidence="12 13">6D370</strain>
    </source>
</reference>
<dbReference type="EMBL" id="CP034035">
    <property type="protein sequence ID" value="QCR09218.1"/>
    <property type="molecule type" value="Genomic_DNA"/>
</dbReference>
<evidence type="ECO:0000256" key="4">
    <source>
        <dbReference type="ARBA" id="ARBA00022475"/>
    </source>
</evidence>
<keyword evidence="4" id="KW-1003">Cell membrane</keyword>
<evidence type="ECO:0000256" key="11">
    <source>
        <dbReference type="ARBA" id="ARBA00030775"/>
    </source>
</evidence>
<dbReference type="InterPro" id="IPR012902">
    <property type="entry name" value="N_methyl_site"/>
</dbReference>
<keyword evidence="3" id="KW-0813">Transport</keyword>
<evidence type="ECO:0000256" key="9">
    <source>
        <dbReference type="ARBA" id="ARBA00022989"/>
    </source>
</evidence>
<evidence type="ECO:0000256" key="1">
    <source>
        <dbReference type="ARBA" id="ARBA00004377"/>
    </source>
</evidence>
<evidence type="ECO:0000313" key="12">
    <source>
        <dbReference type="EMBL" id="QCR09218.1"/>
    </source>
</evidence>
<dbReference type="Proteomes" id="UP000299580">
    <property type="component" value="Chromosome"/>
</dbReference>
<dbReference type="InterPro" id="IPR002416">
    <property type="entry name" value="T2SS_protein-GspH"/>
</dbReference>
<evidence type="ECO:0000256" key="10">
    <source>
        <dbReference type="ARBA" id="ARBA00023136"/>
    </source>
</evidence>
<gene>
    <name evidence="12" type="primary">gspH</name>
    <name evidence="12" type="ORF">EH207_12195</name>
</gene>
<keyword evidence="6" id="KW-0997">Cell inner membrane</keyword>
<dbReference type="InterPro" id="IPR049875">
    <property type="entry name" value="TypeII_GspH"/>
</dbReference>